<accession>A0A0E9WWM5</accession>
<sequence length="61" mass="7139">MHPRTSPTWLRWPTLDTQRPQQTQVWPTVVLNGSFVTLSHIFKSSFLCPAWLSRDVLQENC</sequence>
<name>A0A0E9WWM5_ANGAN</name>
<dbReference type="EMBL" id="GBXM01013740">
    <property type="protein sequence ID" value="JAH94837.1"/>
    <property type="molecule type" value="Transcribed_RNA"/>
</dbReference>
<organism evidence="1">
    <name type="scientific">Anguilla anguilla</name>
    <name type="common">European freshwater eel</name>
    <name type="synonym">Muraena anguilla</name>
    <dbReference type="NCBI Taxonomy" id="7936"/>
    <lineage>
        <taxon>Eukaryota</taxon>
        <taxon>Metazoa</taxon>
        <taxon>Chordata</taxon>
        <taxon>Craniata</taxon>
        <taxon>Vertebrata</taxon>
        <taxon>Euteleostomi</taxon>
        <taxon>Actinopterygii</taxon>
        <taxon>Neopterygii</taxon>
        <taxon>Teleostei</taxon>
        <taxon>Anguilliformes</taxon>
        <taxon>Anguillidae</taxon>
        <taxon>Anguilla</taxon>
    </lineage>
</organism>
<evidence type="ECO:0000313" key="1">
    <source>
        <dbReference type="EMBL" id="JAH94837.1"/>
    </source>
</evidence>
<reference evidence="1" key="2">
    <citation type="journal article" date="2015" name="Fish Shellfish Immunol.">
        <title>Early steps in the European eel (Anguilla anguilla)-Vibrio vulnificus interaction in the gills: Role of the RtxA13 toxin.</title>
        <authorList>
            <person name="Callol A."/>
            <person name="Pajuelo D."/>
            <person name="Ebbesson L."/>
            <person name="Teles M."/>
            <person name="MacKenzie S."/>
            <person name="Amaro C."/>
        </authorList>
    </citation>
    <scope>NUCLEOTIDE SEQUENCE</scope>
</reference>
<dbReference type="AlphaFoldDB" id="A0A0E9WWM5"/>
<proteinExistence type="predicted"/>
<reference evidence="1" key="1">
    <citation type="submission" date="2014-11" db="EMBL/GenBank/DDBJ databases">
        <authorList>
            <person name="Amaro Gonzalez C."/>
        </authorList>
    </citation>
    <scope>NUCLEOTIDE SEQUENCE</scope>
</reference>
<protein>
    <submittedName>
        <fullName evidence="1">Uncharacterized protein</fullName>
    </submittedName>
</protein>